<dbReference type="InterPro" id="IPR019405">
    <property type="entry name" value="Lactonase_7-beta_prop"/>
</dbReference>
<feature type="compositionally biased region" description="Gly residues" evidence="1">
    <location>
        <begin position="110"/>
        <end position="120"/>
    </location>
</feature>
<dbReference type="EMBL" id="RBZU01000008">
    <property type="protein sequence ID" value="RKP51776.1"/>
    <property type="molecule type" value="Genomic_DNA"/>
</dbReference>
<dbReference type="InterPro" id="IPR011045">
    <property type="entry name" value="N2O_reductase_N"/>
</dbReference>
<gene>
    <name evidence="2" type="ORF">D7S86_17610</name>
</gene>
<accession>A0A494XSD2</accession>
<evidence type="ECO:0008006" key="4">
    <source>
        <dbReference type="Google" id="ProtNLM"/>
    </source>
</evidence>
<dbReference type="Pfam" id="PF10282">
    <property type="entry name" value="Lactonase"/>
    <property type="match status" value="1"/>
</dbReference>
<feature type="region of interest" description="Disordered" evidence="1">
    <location>
        <begin position="66"/>
        <end position="301"/>
    </location>
</feature>
<reference evidence="2 3" key="1">
    <citation type="submission" date="2018-10" db="EMBL/GenBank/DDBJ databases">
        <title>Robbsia sp. DHC34, isolated from soil.</title>
        <authorList>
            <person name="Gao Z.-H."/>
            <person name="Qiu L.-H."/>
        </authorList>
    </citation>
    <scope>NUCLEOTIDE SEQUENCE [LARGE SCALE GENOMIC DNA]</scope>
    <source>
        <strain evidence="2 3">DHC34</strain>
    </source>
</reference>
<name>A0A494XSD2_9BURK</name>
<dbReference type="Proteomes" id="UP000270342">
    <property type="component" value="Unassembled WGS sequence"/>
</dbReference>
<keyword evidence="3" id="KW-1185">Reference proteome</keyword>
<sequence>MTIDPHRDVCASRSPRSIRFTPTNARVVERRSTAFVFANEDSSMSKRFRCYWMVWWIAGVVSACGGEGESSPAKSNDAAVSAPTHDVASPGQDADSSGSASHGAGADSGHAGGTGSGAGPGIAVDVSGGGLNVATGGQTNGGSNDPAHGESNGGSGAPIPSGNTNLAPIDGAGQHVDGTAGSGLDGSAHTAPDNGLSDVAGTGARHPSNTGTNNGSSHVPGNALSDTQETGPNTISDHGSNHDATHAASGDVSGGSSAGGHTDSKPGSNAEISMPPGFGSTGKDPAHVTADSGGTPRVRGTVEGLAVRTTLKLFNRRRQLLTIRSNGDFEFDPSEFKDNAYHVSVAVQPRGQVCHVAGGTGDLRNTPRPSVTVQCMRSKDVAITALIHPDGFMSFTLDAETGAMNVTPSGRFELDRPARHLRMTRNGEGGYYIGSFLHERATNLGLGEGVRTFRVDRSTGALLRVTGANWQVRSRPFDYVLDPTADRFFVVEQSGRHGVVSGVPTSSNFSLLEMAIPQFDAWIGRNSDQCMAGPFAPFGHQPREGLEALRITPDGRHAYQLVCNNITGYKLLSFSIDRNSGRFSPFEQTFNVTGLDAYLADIEINPQGTLLFATHRFQNFVHVFRIDDHGILSPVEGSPFEINDPLSKITMSHDGEVVYFGSERSFEIDAYRIDPSNGALTPVAGAPFWTGVVPMKTVINASQTFAYVATERNVIRIFAIDPITRAFANAGEMRTEGAITDIALSNVHD</sequence>
<dbReference type="Gene3D" id="2.130.10.10">
    <property type="entry name" value="YVTN repeat-like/Quinoprotein amine dehydrogenase"/>
    <property type="match status" value="2"/>
</dbReference>
<protein>
    <recommendedName>
        <fullName evidence="4">Lactonase family protein</fullName>
    </recommendedName>
</protein>
<evidence type="ECO:0000313" key="2">
    <source>
        <dbReference type="EMBL" id="RKP51776.1"/>
    </source>
</evidence>
<feature type="compositionally biased region" description="Low complexity" evidence="1">
    <location>
        <begin position="88"/>
        <end position="109"/>
    </location>
</feature>
<evidence type="ECO:0000256" key="1">
    <source>
        <dbReference type="SAM" id="MobiDB-lite"/>
    </source>
</evidence>
<dbReference type="AlphaFoldDB" id="A0A494XSD2"/>
<comment type="caution">
    <text evidence="2">The sequence shown here is derived from an EMBL/GenBank/DDBJ whole genome shotgun (WGS) entry which is preliminary data.</text>
</comment>
<dbReference type="InterPro" id="IPR015943">
    <property type="entry name" value="WD40/YVTN_repeat-like_dom_sf"/>
</dbReference>
<organism evidence="2 3">
    <name type="scientific">Pararobbsia silviterrae</name>
    <dbReference type="NCBI Taxonomy" id="1792498"/>
    <lineage>
        <taxon>Bacteria</taxon>
        <taxon>Pseudomonadati</taxon>
        <taxon>Pseudomonadota</taxon>
        <taxon>Betaproteobacteria</taxon>
        <taxon>Burkholderiales</taxon>
        <taxon>Burkholderiaceae</taxon>
        <taxon>Pararobbsia</taxon>
    </lineage>
</organism>
<dbReference type="SUPFAM" id="SSF50974">
    <property type="entry name" value="Nitrous oxide reductase, N-terminal domain"/>
    <property type="match status" value="1"/>
</dbReference>
<feature type="compositionally biased region" description="Polar residues" evidence="1">
    <location>
        <begin position="207"/>
        <end position="238"/>
    </location>
</feature>
<evidence type="ECO:0000313" key="3">
    <source>
        <dbReference type="Proteomes" id="UP000270342"/>
    </source>
</evidence>
<proteinExistence type="predicted"/>